<dbReference type="InterPro" id="IPR011006">
    <property type="entry name" value="CheY-like_superfamily"/>
</dbReference>
<name>A0A1H9X1X6_9PSEU</name>
<evidence type="ECO:0000256" key="1">
    <source>
        <dbReference type="ARBA" id="ARBA00022801"/>
    </source>
</evidence>
<reference evidence="9" key="1">
    <citation type="submission" date="2016-10" db="EMBL/GenBank/DDBJ databases">
        <authorList>
            <person name="Varghese N."/>
            <person name="Submissions S."/>
        </authorList>
    </citation>
    <scope>NUCLEOTIDE SEQUENCE [LARGE SCALE GENOMIC DNA]</scope>
    <source>
        <strain evidence="9">DSM 44260</strain>
    </source>
</reference>
<dbReference type="InterPro" id="IPR000673">
    <property type="entry name" value="Sig_transdc_resp-reg_Me-estase"/>
</dbReference>
<feature type="modified residue" description="4-aspartylphosphate" evidence="3 5">
    <location>
        <position position="64"/>
    </location>
</feature>
<comment type="function">
    <text evidence="3">Involved in chemotaxis. Part of a chemotaxis signal transduction system that modulates chemotaxis in response to various stimuli. Catalyzes the demethylation of specific methylglutamate residues introduced into the chemoreceptors (methyl-accepting chemotaxis proteins or MCP) by CheR. Also mediates the irreversible deamidation of specific glutamine residues to glutamic acid.</text>
</comment>
<feature type="active site" evidence="3 4">
    <location>
        <position position="206"/>
    </location>
</feature>
<dbReference type="EC" id="3.1.1.61" evidence="3"/>
<comment type="catalytic activity">
    <reaction evidence="3">
        <text>L-glutaminyl-[protein] + H2O = L-glutamyl-[protein] + NH4(+)</text>
        <dbReference type="Rhea" id="RHEA:16441"/>
        <dbReference type="Rhea" id="RHEA-COMP:10207"/>
        <dbReference type="Rhea" id="RHEA-COMP:10208"/>
        <dbReference type="ChEBI" id="CHEBI:15377"/>
        <dbReference type="ChEBI" id="CHEBI:28938"/>
        <dbReference type="ChEBI" id="CHEBI:29973"/>
        <dbReference type="ChEBI" id="CHEBI:30011"/>
        <dbReference type="EC" id="3.5.1.44"/>
    </reaction>
</comment>
<evidence type="ECO:0000313" key="8">
    <source>
        <dbReference type="EMBL" id="SES39653.1"/>
    </source>
</evidence>
<dbReference type="EMBL" id="FOGI01000012">
    <property type="protein sequence ID" value="SES39653.1"/>
    <property type="molecule type" value="Genomic_DNA"/>
</dbReference>
<feature type="domain" description="CheB-type methylesterase" evidence="7">
    <location>
        <begin position="167"/>
        <end position="360"/>
    </location>
</feature>
<comment type="catalytic activity">
    <reaction evidence="2 3">
        <text>[protein]-L-glutamate 5-O-methyl ester + H2O = L-glutamyl-[protein] + methanol + H(+)</text>
        <dbReference type="Rhea" id="RHEA:23236"/>
        <dbReference type="Rhea" id="RHEA-COMP:10208"/>
        <dbReference type="Rhea" id="RHEA-COMP:10311"/>
        <dbReference type="ChEBI" id="CHEBI:15377"/>
        <dbReference type="ChEBI" id="CHEBI:15378"/>
        <dbReference type="ChEBI" id="CHEBI:17790"/>
        <dbReference type="ChEBI" id="CHEBI:29973"/>
        <dbReference type="ChEBI" id="CHEBI:82795"/>
        <dbReference type="EC" id="3.1.1.61"/>
    </reaction>
</comment>
<dbReference type="PROSITE" id="PS50122">
    <property type="entry name" value="CHEB"/>
    <property type="match status" value="1"/>
</dbReference>
<feature type="active site" evidence="3 4">
    <location>
        <position position="179"/>
    </location>
</feature>
<evidence type="ECO:0000256" key="2">
    <source>
        <dbReference type="ARBA" id="ARBA00048267"/>
    </source>
</evidence>
<dbReference type="GO" id="GO:0005737">
    <property type="term" value="C:cytoplasm"/>
    <property type="evidence" value="ECO:0007669"/>
    <property type="project" value="UniProtKB-SubCell"/>
</dbReference>
<keyword evidence="9" id="KW-1185">Reference proteome</keyword>
<comment type="PTM">
    <text evidence="3">Phosphorylated by CheA. Phosphorylation of the N-terminal regulatory domain activates the methylesterase activity.</text>
</comment>
<dbReference type="InterPro" id="IPR001789">
    <property type="entry name" value="Sig_transdc_resp-reg_receiver"/>
</dbReference>
<accession>A0A1H9X1X6</accession>
<proteinExistence type="inferred from homology"/>
<sequence length="372" mass="38762">MPPPPTLEAHVISVLVVDDSVVIRRLVTDVLSADPKVRVVGTAPNGQIALAKIAQLKPDVVTLDVEMPVLNGVETVRELRKTNPTLPVIMFSTMTSDGAEATVAALAAGATDYVTKPANAGSVNKAVTEVREQLLPRIHALCGKPAYVAQPLRPTTAVKRPPANTGPRKPVQAVLIGSSTGGPEALRTVLTRLPGTLPVPVLVAQHMPPVFTTMLARRIDQEAALHVVEARDGEPLLPGTVYIAPGGRHMEAAKTPGGAKVRLHDGPMENHCRPAVDVLFRSCARVYGSASLAVMLTGMGQDGKRGTEELVALGAGVLAQDQATSVVWGMPGAVVSAGLADAVLPLGLIAENIVARLPASAAATGREVARWK</sequence>
<dbReference type="Pfam" id="PF00072">
    <property type="entry name" value="Response_reg"/>
    <property type="match status" value="1"/>
</dbReference>
<dbReference type="CDD" id="cd17541">
    <property type="entry name" value="REC_CheB-like"/>
    <property type="match status" value="1"/>
</dbReference>
<dbReference type="SUPFAM" id="SSF52172">
    <property type="entry name" value="CheY-like"/>
    <property type="match status" value="1"/>
</dbReference>
<evidence type="ECO:0000259" key="7">
    <source>
        <dbReference type="PROSITE" id="PS50122"/>
    </source>
</evidence>
<dbReference type="GO" id="GO:0006935">
    <property type="term" value="P:chemotaxis"/>
    <property type="evidence" value="ECO:0007669"/>
    <property type="project" value="UniProtKB-UniRule"/>
</dbReference>
<evidence type="ECO:0000256" key="4">
    <source>
        <dbReference type="PROSITE-ProRule" id="PRU00050"/>
    </source>
</evidence>
<feature type="domain" description="Response regulatory" evidence="6">
    <location>
        <begin position="13"/>
        <end position="131"/>
    </location>
</feature>
<dbReference type="SMART" id="SM00448">
    <property type="entry name" value="REC"/>
    <property type="match status" value="1"/>
</dbReference>
<dbReference type="STRING" id="155974.SAMN04487818_11296"/>
<dbReference type="EC" id="3.5.1.44" evidence="3"/>
<keyword evidence="3 5" id="KW-0597">Phosphoprotein</keyword>
<comment type="domain">
    <text evidence="3">Contains a C-terminal catalytic domain, and an N-terminal region which modulates catalytic activity.</text>
</comment>
<dbReference type="GO" id="GO:0008984">
    <property type="term" value="F:protein-glutamate methylesterase activity"/>
    <property type="evidence" value="ECO:0007669"/>
    <property type="project" value="UniProtKB-UniRule"/>
</dbReference>
<dbReference type="NCBIfam" id="NF001965">
    <property type="entry name" value="PRK00742.1"/>
    <property type="match status" value="1"/>
</dbReference>
<protein>
    <recommendedName>
        <fullName evidence="3">Protein-glutamate methylesterase/protein-glutamine glutaminase</fullName>
        <ecNumber evidence="3">3.1.1.61</ecNumber>
        <ecNumber evidence="3">3.5.1.44</ecNumber>
    </recommendedName>
</protein>
<dbReference type="PROSITE" id="PS50110">
    <property type="entry name" value="RESPONSE_REGULATORY"/>
    <property type="match status" value="1"/>
</dbReference>
<dbReference type="Proteomes" id="UP000199051">
    <property type="component" value="Unassembled WGS sequence"/>
</dbReference>
<keyword evidence="3" id="KW-0963">Cytoplasm</keyword>
<dbReference type="HAMAP" id="MF_00099">
    <property type="entry name" value="CheB_chemtxs"/>
    <property type="match status" value="1"/>
</dbReference>
<dbReference type="Gene3D" id="3.40.50.2300">
    <property type="match status" value="1"/>
</dbReference>
<dbReference type="Pfam" id="PF01339">
    <property type="entry name" value="CheB_methylest"/>
    <property type="match status" value="1"/>
</dbReference>
<evidence type="ECO:0000313" key="9">
    <source>
        <dbReference type="Proteomes" id="UP000199051"/>
    </source>
</evidence>
<evidence type="ECO:0000259" key="6">
    <source>
        <dbReference type="PROSITE" id="PS50110"/>
    </source>
</evidence>
<dbReference type="PANTHER" id="PTHR42872">
    <property type="entry name" value="PROTEIN-GLUTAMATE METHYLESTERASE/PROTEIN-GLUTAMINE GLUTAMINASE"/>
    <property type="match status" value="1"/>
</dbReference>
<dbReference type="PANTHER" id="PTHR42872:SF3">
    <property type="entry name" value="PROTEIN-GLUTAMATE METHYLESTERASE_PROTEIN-GLUTAMINE GLUTAMINASE 1"/>
    <property type="match status" value="1"/>
</dbReference>
<evidence type="ECO:0000256" key="3">
    <source>
        <dbReference type="HAMAP-Rule" id="MF_00099"/>
    </source>
</evidence>
<dbReference type="GO" id="GO:0050568">
    <property type="term" value="F:protein-glutamine glutaminase activity"/>
    <property type="evidence" value="ECO:0007669"/>
    <property type="project" value="UniProtKB-UniRule"/>
</dbReference>
<dbReference type="GO" id="GO:0000156">
    <property type="term" value="F:phosphorelay response regulator activity"/>
    <property type="evidence" value="ECO:0007669"/>
    <property type="project" value="InterPro"/>
</dbReference>
<gene>
    <name evidence="3" type="primary">cheB</name>
    <name evidence="8" type="ORF">SAMN04487818_11296</name>
</gene>
<dbReference type="SUPFAM" id="SSF52738">
    <property type="entry name" value="Methylesterase CheB, C-terminal domain"/>
    <property type="match status" value="1"/>
</dbReference>
<dbReference type="PIRSF" id="PIRSF000876">
    <property type="entry name" value="RR_chemtxs_CheB"/>
    <property type="match status" value="1"/>
</dbReference>
<organism evidence="8 9">
    <name type="scientific">Actinokineospora terrae</name>
    <dbReference type="NCBI Taxonomy" id="155974"/>
    <lineage>
        <taxon>Bacteria</taxon>
        <taxon>Bacillati</taxon>
        <taxon>Actinomycetota</taxon>
        <taxon>Actinomycetes</taxon>
        <taxon>Pseudonocardiales</taxon>
        <taxon>Pseudonocardiaceae</taxon>
        <taxon>Actinokineospora</taxon>
    </lineage>
</organism>
<comment type="subcellular location">
    <subcellularLocation>
        <location evidence="3">Cytoplasm</location>
    </subcellularLocation>
</comment>
<dbReference type="InterPro" id="IPR008248">
    <property type="entry name" value="CheB-like"/>
</dbReference>
<dbReference type="CDD" id="cd16432">
    <property type="entry name" value="CheB_Rec"/>
    <property type="match status" value="1"/>
</dbReference>
<keyword evidence="3 4" id="KW-0145">Chemotaxis</keyword>
<dbReference type="AlphaFoldDB" id="A0A1H9X1X6"/>
<evidence type="ECO:0000256" key="5">
    <source>
        <dbReference type="PROSITE-ProRule" id="PRU00169"/>
    </source>
</evidence>
<dbReference type="InterPro" id="IPR035909">
    <property type="entry name" value="CheB_C"/>
</dbReference>
<keyword evidence="1 3" id="KW-0378">Hydrolase</keyword>
<dbReference type="Gene3D" id="3.40.50.180">
    <property type="entry name" value="Methylesterase CheB, C-terminal domain"/>
    <property type="match status" value="1"/>
</dbReference>
<feature type="active site" evidence="3 4">
    <location>
        <position position="302"/>
    </location>
</feature>
<comment type="similarity">
    <text evidence="3">Belongs to the CheB family.</text>
</comment>